<organism evidence="5 6">
    <name type="scientific">Luteolibacter algae</name>
    <dbReference type="NCBI Taxonomy" id="454151"/>
    <lineage>
        <taxon>Bacteria</taxon>
        <taxon>Pseudomonadati</taxon>
        <taxon>Verrucomicrobiota</taxon>
        <taxon>Verrucomicrobiia</taxon>
        <taxon>Verrucomicrobiales</taxon>
        <taxon>Verrucomicrobiaceae</taxon>
        <taxon>Luteolibacter</taxon>
    </lineage>
</organism>
<reference evidence="6" key="1">
    <citation type="journal article" date="2019" name="Int. J. Syst. Evol. Microbiol.">
        <title>The Global Catalogue of Microorganisms (GCM) 10K type strain sequencing project: providing services to taxonomists for standard genome sequencing and annotation.</title>
        <authorList>
            <consortium name="The Broad Institute Genomics Platform"/>
            <consortium name="The Broad Institute Genome Sequencing Center for Infectious Disease"/>
            <person name="Wu L."/>
            <person name="Ma J."/>
        </authorList>
    </citation>
    <scope>NUCLEOTIDE SEQUENCE [LARGE SCALE GENOMIC DNA]</scope>
    <source>
        <strain evidence="6">CGMCC 4.7106</strain>
    </source>
</reference>
<name>A0ABW5D9J4_9BACT</name>
<evidence type="ECO:0000313" key="6">
    <source>
        <dbReference type="Proteomes" id="UP001597375"/>
    </source>
</evidence>
<evidence type="ECO:0000256" key="3">
    <source>
        <dbReference type="ARBA" id="ARBA00022801"/>
    </source>
</evidence>
<dbReference type="EMBL" id="JBHUIT010000022">
    <property type="protein sequence ID" value="MFD2257240.1"/>
    <property type="molecule type" value="Genomic_DNA"/>
</dbReference>
<dbReference type="Pfam" id="PF01520">
    <property type="entry name" value="Amidase_3"/>
    <property type="match status" value="1"/>
</dbReference>
<sequence length="347" mass="37464">MYLRKTLVLKTAAISNLLRFLAVIIASLGVSTAEVSGAGWDMIKVGGRDYVSVESIKRFYSFTKLTRTGGSVVLENPKVEMKLKVGGNECLMNNVKFVFSNSVVSSGNGVYVSRMDLAKLIDPVLRPNFIKNAGDFRTVILDAGHGGKDPGATNPLGTEANYNVKLAIRLKGLLEAKGFKVKMVRESDKYLSLQERVNIANSVNENAIFVSLHFNSGSRTARGIETFTLSPPGVSHYGRGLRASDANKVTGNEHDSANIALATALHGSVLRRLGNNTLDRGIKRARFSVLSGVKHPAVLFEGGFMSHPYEAKLIANESFQAAIAAGMVDAIARYRYAVGRKPTAGKQ</sequence>
<feature type="domain" description="MurNAc-LAA" evidence="4">
    <location>
        <begin position="197"/>
        <end position="332"/>
    </location>
</feature>
<comment type="caution">
    <text evidence="5">The sequence shown here is derived from an EMBL/GenBank/DDBJ whole genome shotgun (WGS) entry which is preliminary data.</text>
</comment>
<dbReference type="EC" id="3.5.1.28" evidence="2"/>
<evidence type="ECO:0000256" key="1">
    <source>
        <dbReference type="ARBA" id="ARBA00001561"/>
    </source>
</evidence>
<keyword evidence="6" id="KW-1185">Reference proteome</keyword>
<dbReference type="PANTHER" id="PTHR30404:SF0">
    <property type="entry name" value="N-ACETYLMURAMOYL-L-ALANINE AMIDASE AMIC"/>
    <property type="match status" value="1"/>
</dbReference>
<dbReference type="InterPro" id="IPR050695">
    <property type="entry name" value="N-acetylmuramoyl_amidase_3"/>
</dbReference>
<dbReference type="CDD" id="cd02696">
    <property type="entry name" value="MurNAc-LAA"/>
    <property type="match status" value="1"/>
</dbReference>
<evidence type="ECO:0000259" key="4">
    <source>
        <dbReference type="SMART" id="SM00646"/>
    </source>
</evidence>
<dbReference type="InterPro" id="IPR002508">
    <property type="entry name" value="MurNAc-LAA_cat"/>
</dbReference>
<dbReference type="PANTHER" id="PTHR30404">
    <property type="entry name" value="N-ACETYLMURAMOYL-L-ALANINE AMIDASE"/>
    <property type="match status" value="1"/>
</dbReference>
<dbReference type="Gene3D" id="3.40.630.40">
    <property type="entry name" value="Zn-dependent exopeptidases"/>
    <property type="match status" value="1"/>
</dbReference>
<evidence type="ECO:0000313" key="5">
    <source>
        <dbReference type="EMBL" id="MFD2257240.1"/>
    </source>
</evidence>
<dbReference type="SMART" id="SM00646">
    <property type="entry name" value="Ami_3"/>
    <property type="match status" value="1"/>
</dbReference>
<dbReference type="Proteomes" id="UP001597375">
    <property type="component" value="Unassembled WGS sequence"/>
</dbReference>
<proteinExistence type="predicted"/>
<dbReference type="SUPFAM" id="SSF53187">
    <property type="entry name" value="Zn-dependent exopeptidases"/>
    <property type="match status" value="1"/>
</dbReference>
<protein>
    <recommendedName>
        <fullName evidence="2">N-acetylmuramoyl-L-alanine amidase</fullName>
        <ecNumber evidence="2">3.5.1.28</ecNumber>
    </recommendedName>
</protein>
<keyword evidence="3" id="KW-0378">Hydrolase</keyword>
<comment type="catalytic activity">
    <reaction evidence="1">
        <text>Hydrolyzes the link between N-acetylmuramoyl residues and L-amino acid residues in certain cell-wall glycopeptides.</text>
        <dbReference type="EC" id="3.5.1.28"/>
    </reaction>
</comment>
<evidence type="ECO:0000256" key="2">
    <source>
        <dbReference type="ARBA" id="ARBA00011901"/>
    </source>
</evidence>
<accession>A0ABW5D9J4</accession>
<gene>
    <name evidence="5" type="ORF">ACFSSA_11180</name>
</gene>
<dbReference type="RefSeq" id="WP_386820525.1">
    <property type="nucleotide sequence ID" value="NZ_JBHUIT010000022.1"/>
</dbReference>